<dbReference type="Gene3D" id="1.10.10.970">
    <property type="entry name" value="RNA 2'-phosphotransferase, Tpt1/KptA family, N-terminal domain"/>
    <property type="match status" value="1"/>
</dbReference>
<evidence type="ECO:0000256" key="5">
    <source>
        <dbReference type="ARBA" id="ARBA00023027"/>
    </source>
</evidence>
<accession>A0A8J6LD16</accession>
<comment type="caution">
    <text evidence="7">The sequence shown here is derived from an EMBL/GenBank/DDBJ whole genome shotgun (WGS) entry which is preliminary data.</text>
</comment>
<gene>
    <name evidence="7" type="ORF">GEV33_007429</name>
</gene>
<name>A0A8J6LD16_TENMO</name>
<dbReference type="GO" id="GO:0006388">
    <property type="term" value="P:tRNA splicing, via endonucleolytic cleavage and ligation"/>
    <property type="evidence" value="ECO:0007669"/>
    <property type="project" value="TreeGrafter"/>
</dbReference>
<dbReference type="Pfam" id="PF01885">
    <property type="entry name" value="PTS_2-RNA"/>
    <property type="match status" value="1"/>
</dbReference>
<reference evidence="7" key="2">
    <citation type="submission" date="2021-08" db="EMBL/GenBank/DDBJ databases">
        <authorList>
            <person name="Eriksson T."/>
        </authorList>
    </citation>
    <scope>NUCLEOTIDE SEQUENCE</scope>
    <source>
        <strain evidence="7">Stoneville</strain>
        <tissue evidence="7">Whole head</tissue>
    </source>
</reference>
<keyword evidence="4" id="KW-0808">Transferase</keyword>
<dbReference type="Proteomes" id="UP000719412">
    <property type="component" value="Unassembled WGS sequence"/>
</dbReference>
<proteinExistence type="inferred from homology"/>
<evidence type="ECO:0000256" key="1">
    <source>
        <dbReference type="ARBA" id="ARBA00003343"/>
    </source>
</evidence>
<dbReference type="PANTHER" id="PTHR12684">
    <property type="entry name" value="PUTATIVE PHOSPHOTRANSFERASE"/>
    <property type="match status" value="1"/>
</dbReference>
<dbReference type="GO" id="GO:0000215">
    <property type="term" value="F:tRNA 2'-phosphotransferase activity"/>
    <property type="evidence" value="ECO:0007669"/>
    <property type="project" value="UniProtKB-EC"/>
</dbReference>
<dbReference type="InterPro" id="IPR042081">
    <property type="entry name" value="RNA_2'-PTrans_C"/>
</dbReference>
<dbReference type="InterPro" id="IPR002745">
    <property type="entry name" value="Ptrans_KptA/Tpt1"/>
</dbReference>
<comment type="catalytic activity">
    <reaction evidence="6">
        <text>2'-phospho-[ligated tRNA] + NAD(+) = mature tRNA + ADP-alpha-D-ribose 1'',2''-cyclic phosphate + nicotinamide</text>
        <dbReference type="Rhea" id="RHEA:23324"/>
        <dbReference type="Rhea" id="RHEA-COMP:11106"/>
        <dbReference type="Rhea" id="RHEA-COMP:11107"/>
        <dbReference type="ChEBI" id="CHEBI:17154"/>
        <dbReference type="ChEBI" id="CHEBI:57540"/>
        <dbReference type="ChEBI" id="CHEBI:76596"/>
        <dbReference type="ChEBI" id="CHEBI:82883"/>
        <dbReference type="ChEBI" id="CHEBI:85027"/>
        <dbReference type="EC" id="2.7.1.160"/>
    </reaction>
</comment>
<sequence>MSKSTTDISLSKTLSWLLRHAATKEGLPLSSEGFVPVSQILNHRQLRGKYTVDDVKRVVANNNKQRFSLRASGGVLEIRANQGHSLPTVQDLELVPLTDPSSTPNVIHGTYLEHLDEITRVGLSRMTRNHIHFTHDLPSNKHVISGSRKNAQVFIYVDLARALADGIQFYKSANGVILSPGNANGCKICKVPVVPSVWAQHIKGKKHVSFSPKKIVVKGDFDKEKAKEVHEYFAKFGVITSENVKTEEGKVLVEYTFEEVAAYTEIVQTEHKLFNQKLEICWERGKAVVPQTAAANNSKQVPAKGAPNAAKSVTEQVALVAGSSAGVTKTAAQDNRPSTIQKMAADDFLPLPLASGAFGPVVNLEQPPTDTTLEIALSHRIYQLCDNDYNL</sequence>
<organism evidence="7 8">
    <name type="scientific">Tenebrio molitor</name>
    <name type="common">Yellow mealworm beetle</name>
    <dbReference type="NCBI Taxonomy" id="7067"/>
    <lineage>
        <taxon>Eukaryota</taxon>
        <taxon>Metazoa</taxon>
        <taxon>Ecdysozoa</taxon>
        <taxon>Arthropoda</taxon>
        <taxon>Hexapoda</taxon>
        <taxon>Insecta</taxon>
        <taxon>Pterygota</taxon>
        <taxon>Neoptera</taxon>
        <taxon>Endopterygota</taxon>
        <taxon>Coleoptera</taxon>
        <taxon>Polyphaga</taxon>
        <taxon>Cucujiformia</taxon>
        <taxon>Tenebrionidae</taxon>
        <taxon>Tenebrio</taxon>
    </lineage>
</organism>
<dbReference type="PANTHER" id="PTHR12684:SF2">
    <property type="entry name" value="TRNA 2'-PHOSPHOTRANSFERASE 1"/>
    <property type="match status" value="1"/>
</dbReference>
<evidence type="ECO:0000256" key="3">
    <source>
        <dbReference type="ARBA" id="ARBA00012007"/>
    </source>
</evidence>
<reference evidence="7" key="1">
    <citation type="journal article" date="2020" name="J Insects Food Feed">
        <title>The yellow mealworm (Tenebrio molitor) genome: a resource for the emerging insects as food and feed industry.</title>
        <authorList>
            <person name="Eriksson T."/>
            <person name="Andere A."/>
            <person name="Kelstrup H."/>
            <person name="Emery V."/>
            <person name="Picard C."/>
        </authorList>
    </citation>
    <scope>NUCLEOTIDE SEQUENCE</scope>
    <source>
        <strain evidence="7">Stoneville</strain>
        <tissue evidence="7">Whole head</tissue>
    </source>
</reference>
<comment type="function">
    <text evidence="1">Catalyzes the last step of tRNA splicing, the transfer of the splice junction 2'-phosphate from ligated tRNA to NAD to produce ADP-ribose 1''-2'' cyclic phosphate.</text>
</comment>
<dbReference type="EMBL" id="JABDTM020023177">
    <property type="protein sequence ID" value="KAH0815363.1"/>
    <property type="molecule type" value="Genomic_DNA"/>
</dbReference>
<dbReference type="InterPro" id="IPR042080">
    <property type="entry name" value="RNA_2'-PTrans_N"/>
</dbReference>
<dbReference type="SUPFAM" id="SSF54928">
    <property type="entry name" value="RNA-binding domain, RBD"/>
    <property type="match status" value="1"/>
</dbReference>
<dbReference type="AlphaFoldDB" id="A0A8J6LD16"/>
<comment type="similarity">
    <text evidence="2">Belongs to the KptA/TPT1 family.</text>
</comment>
<evidence type="ECO:0000256" key="4">
    <source>
        <dbReference type="ARBA" id="ARBA00022679"/>
    </source>
</evidence>
<evidence type="ECO:0000313" key="7">
    <source>
        <dbReference type="EMBL" id="KAH0815363.1"/>
    </source>
</evidence>
<evidence type="ECO:0000313" key="8">
    <source>
        <dbReference type="Proteomes" id="UP000719412"/>
    </source>
</evidence>
<keyword evidence="8" id="KW-1185">Reference proteome</keyword>
<evidence type="ECO:0000256" key="6">
    <source>
        <dbReference type="ARBA" id="ARBA00047949"/>
    </source>
</evidence>
<dbReference type="SUPFAM" id="SSF56399">
    <property type="entry name" value="ADP-ribosylation"/>
    <property type="match status" value="1"/>
</dbReference>
<dbReference type="InterPro" id="IPR035979">
    <property type="entry name" value="RBD_domain_sf"/>
</dbReference>
<protein>
    <recommendedName>
        <fullName evidence="3">2'-phosphotransferase</fullName>
        <ecNumber evidence="3">2.7.1.160</ecNumber>
    </recommendedName>
</protein>
<dbReference type="EC" id="2.7.1.160" evidence="3"/>
<evidence type="ECO:0000256" key="2">
    <source>
        <dbReference type="ARBA" id="ARBA00009836"/>
    </source>
</evidence>
<dbReference type="Gene3D" id="3.20.170.30">
    <property type="match status" value="1"/>
</dbReference>
<dbReference type="GO" id="GO:0003676">
    <property type="term" value="F:nucleic acid binding"/>
    <property type="evidence" value="ECO:0007669"/>
    <property type="project" value="InterPro"/>
</dbReference>
<keyword evidence="5" id="KW-0520">NAD</keyword>